<dbReference type="Proteomes" id="UP000594688">
    <property type="component" value="Chromosome"/>
</dbReference>
<keyword evidence="3 5" id="KW-1133">Transmembrane helix</keyword>
<dbReference type="GO" id="GO:0016020">
    <property type="term" value="C:membrane"/>
    <property type="evidence" value="ECO:0007669"/>
    <property type="project" value="UniProtKB-SubCell"/>
</dbReference>
<sequence>MTVQKNYASQWWATVYVAGVSLAITFLLGRLFGPGTFGTYSYIVTVGALLGILQDGGFKTLINREQASPSLDLSPEQLFARALGHLLTTTSLAAMVILLLSFEHQKALLLALFSFGLGAATNFISSFKKGTGHFVEEAWWRFRIRTITAIAVVLSVWLWEPTVEGVLIAWSVGQLLVLLSQREFSLTRISFFGKDNKVFKSVLALLIIDIATLIYFKIDIIMLMHLQDSKDAVGFYSASSRIIEGVILLLFPFANVFFRDFRLAWQEHGEFKKLLRVWLMRAGICASLVVPLAWMLAEPVLTLCFGESFTQGEQILRFLLLALFFIIPNLVLTQGVLALNREVFYAKIACLAAVLNIGLNWALIPRLGPEGAALGTGITEAFLFGVFLWNMMRWLKTKPGDSHG</sequence>
<feature type="transmembrane region" description="Helical" evidence="5">
    <location>
        <begin position="344"/>
        <end position="364"/>
    </location>
</feature>
<dbReference type="InterPro" id="IPR052556">
    <property type="entry name" value="PolySynth_Transporter"/>
</dbReference>
<proteinExistence type="predicted"/>
<keyword evidence="2 5" id="KW-0812">Transmembrane</keyword>
<dbReference type="InterPro" id="IPR002797">
    <property type="entry name" value="Polysacc_synth"/>
</dbReference>
<evidence type="ECO:0000313" key="6">
    <source>
        <dbReference type="EMBL" id="QPJ61181.1"/>
    </source>
</evidence>
<comment type="subcellular location">
    <subcellularLocation>
        <location evidence="1">Membrane</location>
        <topology evidence="1">Multi-pass membrane protein</topology>
    </subcellularLocation>
</comment>
<dbReference type="EMBL" id="CP048685">
    <property type="protein sequence ID" value="QPJ61181.1"/>
    <property type="molecule type" value="Genomic_DNA"/>
</dbReference>
<protein>
    <submittedName>
        <fullName evidence="6">Oligosaccharide flippase family protein</fullName>
    </submittedName>
</protein>
<evidence type="ECO:0000313" key="7">
    <source>
        <dbReference type="Proteomes" id="UP000594688"/>
    </source>
</evidence>
<dbReference type="KEGG" id="nli:G3M70_04470"/>
<gene>
    <name evidence="6" type="ORF">G3M70_04470</name>
</gene>
<evidence type="ECO:0000256" key="1">
    <source>
        <dbReference type="ARBA" id="ARBA00004141"/>
    </source>
</evidence>
<feature type="transmembrane region" description="Helical" evidence="5">
    <location>
        <begin position="202"/>
        <end position="226"/>
    </location>
</feature>
<evidence type="ECO:0000256" key="2">
    <source>
        <dbReference type="ARBA" id="ARBA00022692"/>
    </source>
</evidence>
<dbReference type="Pfam" id="PF01943">
    <property type="entry name" value="Polysacc_synt"/>
    <property type="match status" value="1"/>
</dbReference>
<feature type="transmembrane region" description="Helical" evidence="5">
    <location>
        <begin position="370"/>
        <end position="389"/>
    </location>
</feature>
<evidence type="ECO:0000256" key="3">
    <source>
        <dbReference type="ARBA" id="ARBA00022989"/>
    </source>
</evidence>
<feature type="transmembrane region" description="Helical" evidence="5">
    <location>
        <begin position="165"/>
        <end position="181"/>
    </location>
</feature>
<feature type="transmembrane region" description="Helical" evidence="5">
    <location>
        <begin position="315"/>
        <end position="332"/>
    </location>
</feature>
<dbReference type="PANTHER" id="PTHR43424">
    <property type="entry name" value="LOCUS PUTATIVE PROTEIN 1-RELATED"/>
    <property type="match status" value="1"/>
</dbReference>
<feature type="transmembrane region" description="Helical" evidence="5">
    <location>
        <begin position="278"/>
        <end position="295"/>
    </location>
</feature>
<accession>A0A7T0BUH2</accession>
<reference evidence="6 7" key="1">
    <citation type="submission" date="2020-02" db="EMBL/GenBank/DDBJ databases">
        <title>Genomic and physiological characterization of two novel Nitrospinaceae genera.</title>
        <authorList>
            <person name="Mueller A.J."/>
            <person name="Jung M.-Y."/>
            <person name="Strachan C.R."/>
            <person name="Herbold C.W."/>
            <person name="Kirkegaard R.H."/>
            <person name="Daims H."/>
        </authorList>
    </citation>
    <scope>NUCLEOTIDE SEQUENCE [LARGE SCALE GENOMIC DNA]</scope>
    <source>
        <strain evidence="6">EB</strain>
    </source>
</reference>
<feature type="transmembrane region" description="Helical" evidence="5">
    <location>
        <begin position="12"/>
        <end position="33"/>
    </location>
</feature>
<keyword evidence="4 5" id="KW-0472">Membrane</keyword>
<evidence type="ECO:0000256" key="4">
    <source>
        <dbReference type="ARBA" id="ARBA00023136"/>
    </source>
</evidence>
<feature type="transmembrane region" description="Helical" evidence="5">
    <location>
        <begin position="238"/>
        <end position="258"/>
    </location>
</feature>
<dbReference type="AlphaFoldDB" id="A0A7T0BUH2"/>
<feature type="transmembrane region" description="Helical" evidence="5">
    <location>
        <begin position="78"/>
        <end position="102"/>
    </location>
</feature>
<feature type="transmembrane region" description="Helical" evidence="5">
    <location>
        <begin position="108"/>
        <end position="127"/>
    </location>
</feature>
<evidence type="ECO:0000256" key="5">
    <source>
        <dbReference type="SAM" id="Phobius"/>
    </source>
</evidence>
<name>A0A7T0BUH2_9BACT</name>
<feature type="transmembrane region" description="Helical" evidence="5">
    <location>
        <begin position="39"/>
        <end position="58"/>
    </location>
</feature>
<organism evidence="6 7">
    <name type="scientific">Candidatus Nitronauta litoralis</name>
    <dbReference type="NCBI Taxonomy" id="2705533"/>
    <lineage>
        <taxon>Bacteria</taxon>
        <taxon>Pseudomonadati</taxon>
        <taxon>Nitrospinota/Tectimicrobiota group</taxon>
        <taxon>Nitrospinota</taxon>
        <taxon>Nitrospinia</taxon>
        <taxon>Nitrospinales</taxon>
        <taxon>Nitrospinaceae</taxon>
        <taxon>Candidatus Nitronauta</taxon>
    </lineage>
</organism>
<dbReference type="PANTHER" id="PTHR43424:SF1">
    <property type="entry name" value="LOCUS PUTATIVE PROTEIN 1-RELATED"/>
    <property type="match status" value="1"/>
</dbReference>